<dbReference type="GO" id="GO:0005524">
    <property type="term" value="F:ATP binding"/>
    <property type="evidence" value="ECO:0007669"/>
    <property type="project" value="UniProtKB-KW"/>
</dbReference>
<keyword evidence="5" id="KW-0812">Transmembrane</keyword>
<protein>
    <recommendedName>
        <fullName evidence="8">Heat shock protein 90</fullName>
    </recommendedName>
</protein>
<dbReference type="SUPFAM" id="SSF55874">
    <property type="entry name" value="ATPase domain of HSP90 chaperone/DNA topoisomerase II/histidine kinase"/>
    <property type="match status" value="1"/>
</dbReference>
<evidence type="ECO:0000313" key="7">
    <source>
        <dbReference type="Proteomes" id="UP000023152"/>
    </source>
</evidence>
<keyword evidence="7" id="KW-1185">Reference proteome</keyword>
<dbReference type="SUPFAM" id="SSF54211">
    <property type="entry name" value="Ribosomal protein S5 domain 2-like"/>
    <property type="match status" value="1"/>
</dbReference>
<accession>X6LDY6</accession>
<keyword evidence="5" id="KW-0472">Membrane</keyword>
<dbReference type="InterPro" id="IPR020575">
    <property type="entry name" value="Hsp90_N"/>
</dbReference>
<dbReference type="Proteomes" id="UP000023152">
    <property type="component" value="Unassembled WGS sequence"/>
</dbReference>
<keyword evidence="3" id="KW-0067">ATP-binding</keyword>
<dbReference type="GO" id="GO:0051082">
    <property type="term" value="F:unfolded protein binding"/>
    <property type="evidence" value="ECO:0007669"/>
    <property type="project" value="InterPro"/>
</dbReference>
<comment type="similarity">
    <text evidence="1">Belongs to the heat shock protein 90 family.</text>
</comment>
<keyword evidence="2" id="KW-0547">Nucleotide-binding</keyword>
<dbReference type="Gene3D" id="1.20.120.790">
    <property type="entry name" value="Heat shock protein 90, C-terminal domain"/>
    <property type="match status" value="1"/>
</dbReference>
<evidence type="ECO:0000256" key="3">
    <source>
        <dbReference type="ARBA" id="ARBA00022840"/>
    </source>
</evidence>
<dbReference type="GO" id="GO:0016887">
    <property type="term" value="F:ATP hydrolysis activity"/>
    <property type="evidence" value="ECO:0007669"/>
    <property type="project" value="InterPro"/>
</dbReference>
<dbReference type="AlphaFoldDB" id="X6LDY6"/>
<feature type="transmembrane region" description="Helical" evidence="5">
    <location>
        <begin position="85"/>
        <end position="107"/>
    </location>
</feature>
<dbReference type="SUPFAM" id="SSF110942">
    <property type="entry name" value="HSP90 C-terminal domain"/>
    <property type="match status" value="1"/>
</dbReference>
<dbReference type="OrthoDB" id="28737at2759"/>
<evidence type="ECO:0008006" key="8">
    <source>
        <dbReference type="Google" id="ProtNLM"/>
    </source>
</evidence>
<dbReference type="Gene3D" id="3.40.50.11260">
    <property type="match status" value="1"/>
</dbReference>
<dbReference type="InterPro" id="IPR036890">
    <property type="entry name" value="HATPase_C_sf"/>
</dbReference>
<evidence type="ECO:0000256" key="5">
    <source>
        <dbReference type="SAM" id="Phobius"/>
    </source>
</evidence>
<dbReference type="PRINTS" id="PR00775">
    <property type="entry name" value="HEATSHOCK90"/>
</dbReference>
<keyword evidence="5" id="KW-1133">Transmembrane helix</keyword>
<dbReference type="InterPro" id="IPR037196">
    <property type="entry name" value="HSP90_C"/>
</dbReference>
<evidence type="ECO:0000313" key="6">
    <source>
        <dbReference type="EMBL" id="ETN98929.1"/>
    </source>
</evidence>
<evidence type="ECO:0000256" key="1">
    <source>
        <dbReference type="ARBA" id="ARBA00008239"/>
    </source>
</evidence>
<evidence type="ECO:0000256" key="4">
    <source>
        <dbReference type="ARBA" id="ARBA00023186"/>
    </source>
</evidence>
<proteinExistence type="inferred from homology"/>
<dbReference type="Gene3D" id="3.30.565.10">
    <property type="entry name" value="Histidine kinase-like ATPase, C-terminal domain"/>
    <property type="match status" value="1"/>
</dbReference>
<dbReference type="PANTHER" id="PTHR11528">
    <property type="entry name" value="HEAT SHOCK PROTEIN 90 FAMILY MEMBER"/>
    <property type="match status" value="1"/>
</dbReference>
<keyword evidence="4" id="KW-0143">Chaperone</keyword>
<dbReference type="Pfam" id="PF00183">
    <property type="entry name" value="HSP90"/>
    <property type="match status" value="2"/>
</dbReference>
<dbReference type="EMBL" id="ASPP01045384">
    <property type="protein sequence ID" value="ETN98929.1"/>
    <property type="molecule type" value="Genomic_DNA"/>
</dbReference>
<organism evidence="6 7">
    <name type="scientific">Reticulomyxa filosa</name>
    <dbReference type="NCBI Taxonomy" id="46433"/>
    <lineage>
        <taxon>Eukaryota</taxon>
        <taxon>Sar</taxon>
        <taxon>Rhizaria</taxon>
        <taxon>Retaria</taxon>
        <taxon>Foraminifera</taxon>
        <taxon>Monothalamids</taxon>
        <taxon>Reticulomyxidae</taxon>
        <taxon>Reticulomyxa</taxon>
    </lineage>
</organism>
<reference evidence="6 7" key="1">
    <citation type="journal article" date="2013" name="Curr. Biol.">
        <title>The Genome of the Foraminiferan Reticulomyxa filosa.</title>
        <authorList>
            <person name="Glockner G."/>
            <person name="Hulsmann N."/>
            <person name="Schleicher M."/>
            <person name="Noegel A.A."/>
            <person name="Eichinger L."/>
            <person name="Gallinger C."/>
            <person name="Pawlowski J."/>
            <person name="Sierra R."/>
            <person name="Euteneuer U."/>
            <person name="Pillet L."/>
            <person name="Moustafa A."/>
            <person name="Platzer M."/>
            <person name="Groth M."/>
            <person name="Szafranski K."/>
            <person name="Schliwa M."/>
        </authorList>
    </citation>
    <scope>NUCLEOTIDE SEQUENCE [LARGE SCALE GENOMIC DNA]</scope>
</reference>
<gene>
    <name evidence="6" type="ORF">RFI_38558</name>
</gene>
<sequence>MTKEDLVNNLGTIAQSGTKQLIKAISAGADISMIRQFGVGFYSVYLVSERVVVRSNNEDEQHVWKITSSGTFRVRDDKEKVLRLFFIYFGYTYIRVGVEVLLLFFFLRQKKKMFELLFVPKKARYHSIKSSEELTSFKEYVCKMKENQKHTYYITNCRRFLEALKKIDLEVLFLEHIDVSAAQPLREYDGKKLVCVTKELVYFFKKKTKNITLTYPHCSLVTLEYRWSANMKRIMKAQALRNNSMMQYMQSKKTMEISPNHAVVSNLKEKFAYV</sequence>
<evidence type="ECO:0000256" key="2">
    <source>
        <dbReference type="ARBA" id="ARBA00022741"/>
    </source>
</evidence>
<dbReference type="InterPro" id="IPR001404">
    <property type="entry name" value="Hsp90_fam"/>
</dbReference>
<comment type="caution">
    <text evidence="6">The sequence shown here is derived from an EMBL/GenBank/DDBJ whole genome shotgun (WGS) entry which is preliminary data.</text>
</comment>
<dbReference type="InterPro" id="IPR020568">
    <property type="entry name" value="Ribosomal_Su5_D2-typ_SF"/>
</dbReference>
<dbReference type="GO" id="GO:0140662">
    <property type="term" value="F:ATP-dependent protein folding chaperone"/>
    <property type="evidence" value="ECO:0007669"/>
    <property type="project" value="InterPro"/>
</dbReference>
<name>X6LDY6_RETFI</name>